<dbReference type="InterPro" id="IPR027882">
    <property type="entry name" value="SOGA1/2-like_CC"/>
</dbReference>
<feature type="region of interest" description="Disordered" evidence="3">
    <location>
        <begin position="107"/>
        <end position="127"/>
    </location>
</feature>
<evidence type="ECO:0000256" key="1">
    <source>
        <dbReference type="ARBA" id="ARBA00023054"/>
    </source>
</evidence>
<proteinExistence type="predicted"/>
<evidence type="ECO:0000313" key="6">
    <source>
        <dbReference type="Proteomes" id="UP000694402"/>
    </source>
</evidence>
<dbReference type="Proteomes" id="UP000694402">
    <property type="component" value="Unassembled WGS sequence"/>
</dbReference>
<keyword evidence="1 2" id="KW-0175">Coiled coil</keyword>
<feature type="compositionally biased region" description="Low complexity" evidence="3">
    <location>
        <begin position="255"/>
        <end position="265"/>
    </location>
</feature>
<accession>A0AAZ3PW86</accession>
<evidence type="ECO:0000313" key="5">
    <source>
        <dbReference type="Ensembl" id="ENSOTSP00005120488.1"/>
    </source>
</evidence>
<evidence type="ECO:0000256" key="3">
    <source>
        <dbReference type="SAM" id="MobiDB-lite"/>
    </source>
</evidence>
<dbReference type="AlphaFoldDB" id="A0AAZ3PW86"/>
<evidence type="ECO:0000256" key="2">
    <source>
        <dbReference type="SAM" id="Coils"/>
    </source>
</evidence>
<organism evidence="5 6">
    <name type="scientific">Oncorhynchus tshawytscha</name>
    <name type="common">Chinook salmon</name>
    <name type="synonym">Salmo tshawytscha</name>
    <dbReference type="NCBI Taxonomy" id="74940"/>
    <lineage>
        <taxon>Eukaryota</taxon>
        <taxon>Metazoa</taxon>
        <taxon>Chordata</taxon>
        <taxon>Craniata</taxon>
        <taxon>Vertebrata</taxon>
        <taxon>Euteleostomi</taxon>
        <taxon>Actinopterygii</taxon>
        <taxon>Neopterygii</taxon>
        <taxon>Teleostei</taxon>
        <taxon>Protacanthopterygii</taxon>
        <taxon>Salmoniformes</taxon>
        <taxon>Salmonidae</taxon>
        <taxon>Salmoninae</taxon>
        <taxon>Oncorhynchus</taxon>
    </lineage>
</organism>
<feature type="coiled-coil region" evidence="2">
    <location>
        <begin position="154"/>
        <end position="188"/>
    </location>
</feature>
<sequence length="322" mass="35257">HSLPPNSLACHLSLPASLSTPPYPSPSLSACLSLYSSFSISLSACLSLSTPPSPSPSLPASLSTPLSPSPSLPACLPLSLLLLLHLPLHLSLPVQLEARGGPVVELGLRTQSPEPRESPLQRGDREQQRRLLVDTHTAAMDLRCRLELSEKGWVREKSELMERFNSERKEWESQLGDMQRKIEEMYKEVKVRHEVSGEMREPVGEITEEVTLNVSVHTTSTGSSMLSDNSTSDPQNSSSSQSEPTNQRGSYPVVTATTTSPPTETGRITVATEETPVTMTTVSVTRKWTWRNWRPSCEGLTETLPLKGVWLMSVAPPTVDLV</sequence>
<reference evidence="5" key="2">
    <citation type="submission" date="2025-08" db="UniProtKB">
        <authorList>
            <consortium name="Ensembl"/>
        </authorList>
    </citation>
    <scope>IDENTIFICATION</scope>
</reference>
<evidence type="ECO:0000259" key="4">
    <source>
        <dbReference type="Pfam" id="PF14818"/>
    </source>
</evidence>
<keyword evidence="6" id="KW-1185">Reference proteome</keyword>
<feature type="compositionally biased region" description="Basic and acidic residues" evidence="3">
    <location>
        <begin position="114"/>
        <end position="127"/>
    </location>
</feature>
<feature type="region of interest" description="Disordered" evidence="3">
    <location>
        <begin position="218"/>
        <end position="265"/>
    </location>
</feature>
<reference evidence="6" key="1">
    <citation type="journal article" date="2018" name="PLoS ONE">
        <title>Chinook salmon (Oncorhynchus tshawytscha) genome and transcriptome.</title>
        <authorList>
            <person name="Christensen K.A."/>
            <person name="Leong J.S."/>
            <person name="Sakhrani D."/>
            <person name="Biagi C.A."/>
            <person name="Minkley D.R."/>
            <person name="Withler R.E."/>
            <person name="Rondeau E.B."/>
            <person name="Koop B.F."/>
            <person name="Devlin R.H."/>
        </authorList>
    </citation>
    <scope>NUCLEOTIDE SEQUENCE [LARGE SCALE GENOMIC DNA]</scope>
</reference>
<dbReference type="PANTHER" id="PTHR15705">
    <property type="entry name" value="MCG7194, ISOFORM CRA_A"/>
    <property type="match status" value="1"/>
</dbReference>
<dbReference type="Ensembl" id="ENSOTST00005165292.1">
    <property type="protein sequence ID" value="ENSOTSP00005120488.1"/>
    <property type="gene ID" value="ENSOTSG00005072242.1"/>
</dbReference>
<reference evidence="5" key="3">
    <citation type="submission" date="2025-09" db="UniProtKB">
        <authorList>
            <consortium name="Ensembl"/>
        </authorList>
    </citation>
    <scope>IDENTIFICATION</scope>
</reference>
<protein>
    <recommendedName>
        <fullName evidence="4">SOGA 1/2-like coiled-coil domain-containing protein</fullName>
    </recommendedName>
</protein>
<dbReference type="PANTHER" id="PTHR15705:SF1">
    <property type="entry name" value="RIKEN CDNA 9330159F19 GENE"/>
    <property type="match status" value="1"/>
</dbReference>
<dbReference type="GeneTree" id="ENSGT00650000094686"/>
<feature type="compositionally biased region" description="Low complexity" evidence="3">
    <location>
        <begin position="227"/>
        <end position="245"/>
    </location>
</feature>
<gene>
    <name evidence="5" type="primary">ARID5A</name>
</gene>
<feature type="domain" description="SOGA 1/2-like coiled-coil" evidence="4">
    <location>
        <begin position="140"/>
        <end position="192"/>
    </location>
</feature>
<dbReference type="Pfam" id="PF14818">
    <property type="entry name" value="SOGA1-2-like_CC"/>
    <property type="match status" value="1"/>
</dbReference>
<name>A0AAZ3PW86_ONCTS</name>